<dbReference type="Pfam" id="PF00145">
    <property type="entry name" value="DNA_methylase"/>
    <property type="match status" value="1"/>
</dbReference>
<name>A0ABX5R3U3_9GAMM</name>
<evidence type="ECO:0000313" key="10">
    <source>
        <dbReference type="Proteomes" id="UP000288804"/>
    </source>
</evidence>
<keyword evidence="1 6" id="KW-0489">Methyltransferase</keyword>
<comment type="catalytic activity">
    <reaction evidence="5 8">
        <text>a 2'-deoxycytidine in DNA + S-adenosyl-L-methionine = a 5-methyl-2'-deoxycytidine in DNA + S-adenosyl-L-homocysteine + H(+)</text>
        <dbReference type="Rhea" id="RHEA:13681"/>
        <dbReference type="Rhea" id="RHEA-COMP:11369"/>
        <dbReference type="Rhea" id="RHEA-COMP:11370"/>
        <dbReference type="ChEBI" id="CHEBI:15378"/>
        <dbReference type="ChEBI" id="CHEBI:57856"/>
        <dbReference type="ChEBI" id="CHEBI:59789"/>
        <dbReference type="ChEBI" id="CHEBI:85452"/>
        <dbReference type="ChEBI" id="CHEBI:85454"/>
        <dbReference type="EC" id="2.1.1.37"/>
    </reaction>
</comment>
<keyword evidence="3 6" id="KW-0949">S-adenosyl-L-methionine</keyword>
<dbReference type="InterPro" id="IPR029063">
    <property type="entry name" value="SAM-dependent_MTases_sf"/>
</dbReference>
<keyword evidence="2 6" id="KW-0808">Transferase</keyword>
<evidence type="ECO:0000256" key="7">
    <source>
        <dbReference type="RuleBase" id="RU000416"/>
    </source>
</evidence>
<dbReference type="GO" id="GO:0008168">
    <property type="term" value="F:methyltransferase activity"/>
    <property type="evidence" value="ECO:0007669"/>
    <property type="project" value="UniProtKB-KW"/>
</dbReference>
<dbReference type="PRINTS" id="PR00105">
    <property type="entry name" value="C5METTRFRASE"/>
</dbReference>
<dbReference type="PANTHER" id="PTHR10629:SF52">
    <property type="entry name" value="DNA (CYTOSINE-5)-METHYLTRANSFERASE 1"/>
    <property type="match status" value="1"/>
</dbReference>
<dbReference type="GO" id="GO:0032259">
    <property type="term" value="P:methylation"/>
    <property type="evidence" value="ECO:0007669"/>
    <property type="project" value="UniProtKB-KW"/>
</dbReference>
<dbReference type="InterPro" id="IPR018117">
    <property type="entry name" value="C5_DNA_meth_AS"/>
</dbReference>
<dbReference type="NCBIfam" id="TIGR00675">
    <property type="entry name" value="dcm"/>
    <property type="match status" value="1"/>
</dbReference>
<evidence type="ECO:0000256" key="6">
    <source>
        <dbReference type="PROSITE-ProRule" id="PRU01016"/>
    </source>
</evidence>
<gene>
    <name evidence="9" type="ORF">D5F51_16530</name>
</gene>
<dbReference type="Gene3D" id="3.90.120.10">
    <property type="entry name" value="DNA Methylase, subunit A, domain 2"/>
    <property type="match status" value="1"/>
</dbReference>
<evidence type="ECO:0000256" key="4">
    <source>
        <dbReference type="ARBA" id="ARBA00022747"/>
    </source>
</evidence>
<dbReference type="PROSITE" id="PS51679">
    <property type="entry name" value="SAM_MT_C5"/>
    <property type="match status" value="1"/>
</dbReference>
<evidence type="ECO:0000256" key="3">
    <source>
        <dbReference type="ARBA" id="ARBA00022691"/>
    </source>
</evidence>
<evidence type="ECO:0000256" key="8">
    <source>
        <dbReference type="RuleBase" id="RU000417"/>
    </source>
</evidence>
<dbReference type="PANTHER" id="PTHR10629">
    <property type="entry name" value="CYTOSINE-SPECIFIC METHYLTRANSFERASE"/>
    <property type="match status" value="1"/>
</dbReference>
<dbReference type="Gene3D" id="3.40.50.150">
    <property type="entry name" value="Vaccinia Virus protein VP39"/>
    <property type="match status" value="1"/>
</dbReference>
<evidence type="ECO:0000256" key="2">
    <source>
        <dbReference type="ARBA" id="ARBA00022679"/>
    </source>
</evidence>
<proteinExistence type="inferred from homology"/>
<protein>
    <recommendedName>
        <fullName evidence="8">Cytosine-specific methyltransferase</fullName>
        <ecNumber evidence="8">2.1.1.37</ecNumber>
    </recommendedName>
</protein>
<evidence type="ECO:0000256" key="5">
    <source>
        <dbReference type="ARBA" id="ARBA00047422"/>
    </source>
</evidence>
<evidence type="ECO:0000313" key="9">
    <source>
        <dbReference type="EMBL" id="QAX80011.1"/>
    </source>
</evidence>
<reference evidence="10" key="1">
    <citation type="submission" date="2018-09" db="EMBL/GenBank/DDBJ databases">
        <title>Yersinia hibernicus sp. nov.</title>
        <authorList>
            <person name="Nguyen S.V."/>
            <person name="Mundanda D.M."/>
            <person name="Anes J."/>
            <person name="Fanning S."/>
        </authorList>
    </citation>
    <scope>NUCLEOTIDE SEQUENCE [LARGE SCALE GENOMIC DNA]</scope>
    <source>
        <strain evidence="10">CFS1934</strain>
    </source>
</reference>
<dbReference type="EMBL" id="CP032487">
    <property type="protein sequence ID" value="QAX80011.1"/>
    <property type="molecule type" value="Genomic_DNA"/>
</dbReference>
<keyword evidence="4" id="KW-0680">Restriction system</keyword>
<keyword evidence="10" id="KW-1185">Reference proteome</keyword>
<dbReference type="InterPro" id="IPR001525">
    <property type="entry name" value="C5_MeTfrase"/>
</dbReference>
<dbReference type="Proteomes" id="UP000288804">
    <property type="component" value="Chromosome"/>
</dbReference>
<dbReference type="PROSITE" id="PS00094">
    <property type="entry name" value="C5_MTASE_1"/>
    <property type="match status" value="1"/>
</dbReference>
<comment type="similarity">
    <text evidence="6 7">Belongs to the class I-like SAM-binding methyltransferase superfamily. C5-methyltransferase family.</text>
</comment>
<sequence length="385" mass="42873">MSKAPVVVDLFCGCGGFGLGAELAGFDVIAAVDIDATLQSAYTRNFPNTKVVNGDLSSMDDEVWAKILSSQKVDGVIGGPPCQGYSRMGHSDINDPRRSLIRHFFRTVNIIKPKFFIMENVEGLMDEKNIYELKSALKTLNEDYKVLNPIILDASKYGAATKRKRVVIIGYIPSQMVKQLEESDFAPINCKTNTVRDAISDLQSPLEKSKNNDKNDFGWKKYKEVKDEKLSVYALDKRKLPPKGMGWSVAIERLISGEISGFLNTQHSPKVKERYSSIKPGSVDSVSKSKRLSWDGLCPTLRAGTGSDKGSHQAVRPLHPDDGRVITVREAARLQGFPDWFVFHHTKWHSFRMIGNSVSPIISNYIMKLMISAINWDSIDKANVG</sequence>
<dbReference type="InterPro" id="IPR050390">
    <property type="entry name" value="C5-Methyltransferase"/>
</dbReference>
<dbReference type="EC" id="2.1.1.37" evidence="8"/>
<organism evidence="9 10">
    <name type="scientific">Yersinia hibernica</name>
    <dbReference type="NCBI Taxonomy" id="2339259"/>
    <lineage>
        <taxon>Bacteria</taxon>
        <taxon>Pseudomonadati</taxon>
        <taxon>Pseudomonadota</taxon>
        <taxon>Gammaproteobacteria</taxon>
        <taxon>Enterobacterales</taxon>
        <taxon>Yersiniaceae</taxon>
        <taxon>Yersinia</taxon>
    </lineage>
</organism>
<feature type="active site" evidence="6">
    <location>
        <position position="82"/>
    </location>
</feature>
<evidence type="ECO:0000256" key="1">
    <source>
        <dbReference type="ARBA" id="ARBA00022603"/>
    </source>
</evidence>
<dbReference type="SUPFAM" id="SSF53335">
    <property type="entry name" value="S-adenosyl-L-methionine-dependent methyltransferases"/>
    <property type="match status" value="1"/>
</dbReference>
<dbReference type="RefSeq" id="WP_129197909.1">
    <property type="nucleotide sequence ID" value="NZ_CP032487.1"/>
</dbReference>
<accession>A0ABX5R3U3</accession>